<evidence type="ECO:0000313" key="2">
    <source>
        <dbReference type="Proteomes" id="UP000548067"/>
    </source>
</evidence>
<name>A0A848N322_9FLAO</name>
<organism evidence="1 2">
    <name type="scientific">Chryseobacterium aquaticum</name>
    <dbReference type="NCBI Taxonomy" id="452084"/>
    <lineage>
        <taxon>Bacteria</taxon>
        <taxon>Pseudomonadati</taxon>
        <taxon>Bacteroidota</taxon>
        <taxon>Flavobacteriia</taxon>
        <taxon>Flavobacteriales</taxon>
        <taxon>Weeksellaceae</taxon>
        <taxon>Chryseobacterium group</taxon>
        <taxon>Chryseobacterium</taxon>
    </lineage>
</organism>
<protein>
    <submittedName>
        <fullName evidence="1">Uncharacterized protein</fullName>
    </submittedName>
</protein>
<dbReference type="Proteomes" id="UP000548067">
    <property type="component" value="Unassembled WGS sequence"/>
</dbReference>
<accession>A0A848N322</accession>
<reference evidence="1 2" key="1">
    <citation type="submission" date="2020-04" db="EMBL/GenBank/DDBJ databases">
        <title>Genome analysis and antimicrobial resistance characteristics of Chryseobacterium aquaticum isolated from farmed salmonids.</title>
        <authorList>
            <person name="Saticioglu I.B."/>
            <person name="Duman M."/>
            <person name="Altun S."/>
        </authorList>
    </citation>
    <scope>NUCLEOTIDE SEQUENCE [LARGE SCALE GENOMIC DNA]</scope>
    <source>
        <strain evidence="1 2">C-174</strain>
    </source>
</reference>
<dbReference type="EMBL" id="JABCJF010000001">
    <property type="protein sequence ID" value="NMR32829.1"/>
    <property type="molecule type" value="Genomic_DNA"/>
</dbReference>
<comment type="caution">
    <text evidence="1">The sequence shown here is derived from an EMBL/GenBank/DDBJ whole genome shotgun (WGS) entry which is preliminary data.</text>
</comment>
<sequence>MIKKLISFLSLLLLSNCQDGPRAVFNEEFVRANPKKELPFEKLIGEYILDKDSKRRYTITYNDTIKLTIKKDSTFIAENYLDYKTDSLRLKKLEGKLLYTNKFKESFLNFRSRDIDFNGGGGFEIYYRKKDSVIALYVYTPFIPATKENNMKFREGDYLRYIKIDQ</sequence>
<proteinExistence type="predicted"/>
<gene>
    <name evidence="1" type="ORF">HIO71_01270</name>
</gene>
<evidence type="ECO:0000313" key="1">
    <source>
        <dbReference type="EMBL" id="NMR32829.1"/>
    </source>
</evidence>
<dbReference type="RefSeq" id="WP_169320018.1">
    <property type="nucleotide sequence ID" value="NZ_JABCJF010000001.1"/>
</dbReference>
<dbReference type="AlphaFoldDB" id="A0A848N322"/>